<keyword evidence="3" id="KW-1185">Reference proteome</keyword>
<name>A0ABP7V6D0_9ACTN</name>
<dbReference type="Proteomes" id="UP001499984">
    <property type="component" value="Unassembled WGS sequence"/>
</dbReference>
<accession>A0ABP7V6D0</accession>
<proteinExistence type="predicted"/>
<feature type="compositionally biased region" description="Polar residues" evidence="1">
    <location>
        <begin position="64"/>
        <end position="79"/>
    </location>
</feature>
<evidence type="ECO:0000313" key="3">
    <source>
        <dbReference type="Proteomes" id="UP001499984"/>
    </source>
</evidence>
<reference evidence="3" key="1">
    <citation type="journal article" date="2019" name="Int. J. Syst. Evol. Microbiol.">
        <title>The Global Catalogue of Microorganisms (GCM) 10K type strain sequencing project: providing services to taxonomists for standard genome sequencing and annotation.</title>
        <authorList>
            <consortium name="The Broad Institute Genomics Platform"/>
            <consortium name="The Broad Institute Genome Sequencing Center for Infectious Disease"/>
            <person name="Wu L."/>
            <person name="Ma J."/>
        </authorList>
    </citation>
    <scope>NUCLEOTIDE SEQUENCE [LARGE SCALE GENOMIC DNA]</scope>
    <source>
        <strain evidence="3">JCM 16925</strain>
    </source>
</reference>
<protein>
    <submittedName>
        <fullName evidence="2">Uncharacterized protein</fullName>
    </submittedName>
</protein>
<organism evidence="2 3">
    <name type="scientific">Streptomyces shaanxiensis</name>
    <dbReference type="NCBI Taxonomy" id="653357"/>
    <lineage>
        <taxon>Bacteria</taxon>
        <taxon>Bacillati</taxon>
        <taxon>Actinomycetota</taxon>
        <taxon>Actinomycetes</taxon>
        <taxon>Kitasatosporales</taxon>
        <taxon>Streptomycetaceae</taxon>
        <taxon>Streptomyces</taxon>
    </lineage>
</organism>
<evidence type="ECO:0000313" key="2">
    <source>
        <dbReference type="EMBL" id="GAA4060580.1"/>
    </source>
</evidence>
<comment type="caution">
    <text evidence="2">The sequence shown here is derived from an EMBL/GenBank/DDBJ whole genome shotgun (WGS) entry which is preliminary data.</text>
</comment>
<evidence type="ECO:0000256" key="1">
    <source>
        <dbReference type="SAM" id="MobiDB-lite"/>
    </source>
</evidence>
<sequence>MRPPAARGGTKTGNRRRCGAICEVRRRSALPAARSGALRPLVGVALAHQTQPRPQPVQPREVVSLTQGSANRSNNTKAK</sequence>
<gene>
    <name evidence="2" type="ORF">GCM10022233_37330</name>
</gene>
<feature type="region of interest" description="Disordered" evidence="1">
    <location>
        <begin position="48"/>
        <end position="79"/>
    </location>
</feature>
<dbReference type="EMBL" id="BAAAZY010000010">
    <property type="protein sequence ID" value="GAA4060580.1"/>
    <property type="molecule type" value="Genomic_DNA"/>
</dbReference>